<comment type="caution">
    <text evidence="1">The sequence shown here is derived from an EMBL/GenBank/DDBJ whole genome shotgun (WGS) entry which is preliminary data.</text>
</comment>
<evidence type="ECO:0000313" key="2">
    <source>
        <dbReference type="Proteomes" id="UP001341840"/>
    </source>
</evidence>
<proteinExistence type="predicted"/>
<reference evidence="1 2" key="1">
    <citation type="journal article" date="2023" name="Plants (Basel)">
        <title>Bridging the Gap: Combining Genomics and Transcriptomics Approaches to Understand Stylosanthes scabra, an Orphan Legume from the Brazilian Caatinga.</title>
        <authorList>
            <person name="Ferreira-Neto J.R.C."/>
            <person name="da Silva M.D."/>
            <person name="Binneck E."/>
            <person name="de Melo N.F."/>
            <person name="da Silva R.H."/>
            <person name="de Melo A.L.T.M."/>
            <person name="Pandolfi V."/>
            <person name="Bustamante F.O."/>
            <person name="Brasileiro-Vidal A.C."/>
            <person name="Benko-Iseppon A.M."/>
        </authorList>
    </citation>
    <scope>NUCLEOTIDE SEQUENCE [LARGE SCALE GENOMIC DNA]</scope>
    <source>
        <tissue evidence="1">Leaves</tissue>
    </source>
</reference>
<sequence>MNSSINHLEKQSTLAATRHDRAAARASYSTFGSFFPKRPTARSHCATAQSQFPVLVALCRHHVAARLCTCHHTYRAPTRYPCASSRWHELLSTRFAFTGVRPRALALATTWGPKLSKGGPKQGVRPRFGAVRPRGPLCSIKSMKFNTFTLTSLILSQPPKS</sequence>
<organism evidence="1 2">
    <name type="scientific">Stylosanthes scabra</name>
    <dbReference type="NCBI Taxonomy" id="79078"/>
    <lineage>
        <taxon>Eukaryota</taxon>
        <taxon>Viridiplantae</taxon>
        <taxon>Streptophyta</taxon>
        <taxon>Embryophyta</taxon>
        <taxon>Tracheophyta</taxon>
        <taxon>Spermatophyta</taxon>
        <taxon>Magnoliopsida</taxon>
        <taxon>eudicotyledons</taxon>
        <taxon>Gunneridae</taxon>
        <taxon>Pentapetalae</taxon>
        <taxon>rosids</taxon>
        <taxon>fabids</taxon>
        <taxon>Fabales</taxon>
        <taxon>Fabaceae</taxon>
        <taxon>Papilionoideae</taxon>
        <taxon>50 kb inversion clade</taxon>
        <taxon>dalbergioids sensu lato</taxon>
        <taxon>Dalbergieae</taxon>
        <taxon>Pterocarpus clade</taxon>
        <taxon>Stylosanthes</taxon>
    </lineage>
</organism>
<evidence type="ECO:0000313" key="1">
    <source>
        <dbReference type="EMBL" id="MED6188490.1"/>
    </source>
</evidence>
<name>A0ABU6WRH9_9FABA</name>
<accession>A0ABU6WRH9</accession>
<gene>
    <name evidence="1" type="ORF">PIB30_086478</name>
</gene>
<protein>
    <submittedName>
        <fullName evidence="1">Uncharacterized protein</fullName>
    </submittedName>
</protein>
<dbReference type="Proteomes" id="UP001341840">
    <property type="component" value="Unassembled WGS sequence"/>
</dbReference>
<keyword evidence="2" id="KW-1185">Reference proteome</keyword>
<dbReference type="EMBL" id="JASCZI010182726">
    <property type="protein sequence ID" value="MED6188490.1"/>
    <property type="molecule type" value="Genomic_DNA"/>
</dbReference>